<evidence type="ECO:0000256" key="1">
    <source>
        <dbReference type="ARBA" id="ARBA00022723"/>
    </source>
</evidence>
<evidence type="ECO:0000313" key="3">
    <source>
        <dbReference type="EMBL" id="KZB68208.1"/>
    </source>
</evidence>
<dbReference type="InterPro" id="IPR006121">
    <property type="entry name" value="HMA_dom"/>
</dbReference>
<dbReference type="SUPFAM" id="SSF55008">
    <property type="entry name" value="HMA, heavy metal-associated domain"/>
    <property type="match status" value="1"/>
</dbReference>
<sequence>MLKLKVDEMSCGHCAATVTKVVEGVSGVEKADIDLAKGEVTVTGNTDVAALIAAIDDAGYPARELA</sequence>
<gene>
    <name evidence="3" type="ORF">AUP42_12175</name>
</gene>
<reference evidence="3 4" key="1">
    <citation type="submission" date="2015-12" db="EMBL/GenBank/DDBJ databases">
        <title>Genome sequence of Thalassospira lucentensis MCCC 1A02072.</title>
        <authorList>
            <person name="Lu L."/>
            <person name="Lai Q."/>
            <person name="Shao Z."/>
            <person name="Qian P."/>
        </authorList>
    </citation>
    <scope>NUCLEOTIDE SEQUENCE [LARGE SCALE GENOMIC DNA]</scope>
    <source>
        <strain evidence="3 4">MCCC 1A02072</strain>
    </source>
</reference>
<name>A0A154LA18_9PROT</name>
<evidence type="ECO:0000259" key="2">
    <source>
        <dbReference type="PROSITE" id="PS50846"/>
    </source>
</evidence>
<dbReference type="PROSITE" id="PS50846">
    <property type="entry name" value="HMA_2"/>
    <property type="match status" value="1"/>
</dbReference>
<dbReference type="OrthoDB" id="9801832at2"/>
<dbReference type="AlphaFoldDB" id="A0A154LA18"/>
<dbReference type="InterPro" id="IPR036163">
    <property type="entry name" value="HMA_dom_sf"/>
</dbReference>
<dbReference type="RefSeq" id="WP_062949126.1">
    <property type="nucleotide sequence ID" value="NZ_LPVY01000003.1"/>
</dbReference>
<dbReference type="PROSITE" id="PS01047">
    <property type="entry name" value="HMA_1"/>
    <property type="match status" value="1"/>
</dbReference>
<dbReference type="Pfam" id="PF00403">
    <property type="entry name" value="HMA"/>
    <property type="match status" value="1"/>
</dbReference>
<comment type="caution">
    <text evidence="3">The sequence shown here is derived from an EMBL/GenBank/DDBJ whole genome shotgun (WGS) entry which is preliminary data.</text>
</comment>
<feature type="domain" description="HMA" evidence="2">
    <location>
        <begin position="1"/>
        <end position="63"/>
    </location>
</feature>
<proteinExistence type="predicted"/>
<keyword evidence="1" id="KW-0479">Metal-binding</keyword>
<dbReference type="InterPro" id="IPR017969">
    <property type="entry name" value="Heavy-metal-associated_CS"/>
</dbReference>
<protein>
    <submittedName>
        <fullName evidence="3">Heavy metal transporter</fullName>
    </submittedName>
</protein>
<dbReference type="Proteomes" id="UP000076335">
    <property type="component" value="Unassembled WGS sequence"/>
</dbReference>
<evidence type="ECO:0000313" key="4">
    <source>
        <dbReference type="Proteomes" id="UP000076335"/>
    </source>
</evidence>
<dbReference type="GO" id="GO:0046872">
    <property type="term" value="F:metal ion binding"/>
    <property type="evidence" value="ECO:0007669"/>
    <property type="project" value="UniProtKB-KW"/>
</dbReference>
<organism evidence="3 4">
    <name type="scientific">Thalassospira lucentensis</name>
    <dbReference type="NCBI Taxonomy" id="168935"/>
    <lineage>
        <taxon>Bacteria</taxon>
        <taxon>Pseudomonadati</taxon>
        <taxon>Pseudomonadota</taxon>
        <taxon>Alphaproteobacteria</taxon>
        <taxon>Rhodospirillales</taxon>
        <taxon>Thalassospiraceae</taxon>
        <taxon>Thalassospira</taxon>
    </lineage>
</organism>
<dbReference type="EMBL" id="LPVY01000003">
    <property type="protein sequence ID" value="KZB68208.1"/>
    <property type="molecule type" value="Genomic_DNA"/>
</dbReference>
<dbReference type="CDD" id="cd00371">
    <property type="entry name" value="HMA"/>
    <property type="match status" value="1"/>
</dbReference>
<dbReference type="Gene3D" id="3.30.70.100">
    <property type="match status" value="1"/>
</dbReference>
<accession>A0A154LA18</accession>